<comment type="similarity">
    <text evidence="2">Belongs to the major facilitator superfamily. Bcr/CmlA family.</text>
</comment>
<evidence type="ECO:0000256" key="7">
    <source>
        <dbReference type="ARBA" id="ARBA00023136"/>
    </source>
</evidence>
<keyword evidence="11" id="KW-1185">Reference proteome</keyword>
<dbReference type="SUPFAM" id="SSF103473">
    <property type="entry name" value="MFS general substrate transporter"/>
    <property type="match status" value="1"/>
</dbReference>
<evidence type="ECO:0000259" key="9">
    <source>
        <dbReference type="PROSITE" id="PS50850"/>
    </source>
</evidence>
<dbReference type="GO" id="GO:0042910">
    <property type="term" value="F:xenobiotic transmembrane transporter activity"/>
    <property type="evidence" value="ECO:0007669"/>
    <property type="project" value="InterPro"/>
</dbReference>
<feature type="transmembrane region" description="Helical" evidence="8">
    <location>
        <begin position="76"/>
        <end position="94"/>
    </location>
</feature>
<evidence type="ECO:0000256" key="4">
    <source>
        <dbReference type="ARBA" id="ARBA00022475"/>
    </source>
</evidence>
<feature type="transmembrane region" description="Helical" evidence="8">
    <location>
        <begin position="248"/>
        <end position="267"/>
    </location>
</feature>
<gene>
    <name evidence="10" type="ORF">OIU83_13820</name>
</gene>
<keyword evidence="5 8" id="KW-0812">Transmembrane</keyword>
<feature type="transmembrane region" description="Helical" evidence="8">
    <location>
        <begin position="371"/>
        <end position="389"/>
    </location>
</feature>
<dbReference type="GO" id="GO:0005886">
    <property type="term" value="C:plasma membrane"/>
    <property type="evidence" value="ECO:0007669"/>
    <property type="project" value="UniProtKB-SubCell"/>
</dbReference>
<dbReference type="GO" id="GO:1990961">
    <property type="term" value="P:xenobiotic detoxification by transmembrane export across the plasma membrane"/>
    <property type="evidence" value="ECO:0007669"/>
    <property type="project" value="InterPro"/>
</dbReference>
<proteinExistence type="inferred from homology"/>
<organism evidence="10 11">
    <name type="scientific">Flavobacterium shii</name>
    <dbReference type="NCBI Taxonomy" id="2987687"/>
    <lineage>
        <taxon>Bacteria</taxon>
        <taxon>Pseudomonadati</taxon>
        <taxon>Bacteroidota</taxon>
        <taxon>Flavobacteriia</taxon>
        <taxon>Flavobacteriales</taxon>
        <taxon>Flavobacteriaceae</taxon>
        <taxon>Flavobacterium</taxon>
    </lineage>
</organism>
<protein>
    <submittedName>
        <fullName evidence="10">Multidrug effflux MFS transporter</fullName>
    </submittedName>
</protein>
<feature type="transmembrane region" description="Helical" evidence="8">
    <location>
        <begin position="159"/>
        <end position="178"/>
    </location>
</feature>
<comment type="caution">
    <text evidence="10">The sequence shown here is derived from an EMBL/GenBank/DDBJ whole genome shotgun (WGS) entry which is preliminary data.</text>
</comment>
<name>A0A9X2YVN9_9FLAO</name>
<sequence length="409" mass="44025">MTTKKYIKLILILGSLTALGPFSIDMYLPGFSGIAKDLNTTVAKVSMSLSSYFIGISAGQLLYGPLLDRFGRKKPLFIGLLVYILASLGCVFVTDIDTFIGLRFLQAVGSCAATVASVAMVRDLFPVKDIPKVFSLLMLVVGLSPMLAPTIGGYVTSDYGWHTVFFILMCMGIVILLASQIGLPNTHKPDTSISLKPKPIITNFIKVVKEPQFYTYAFTGAVSFSGLFTYVASSPIVFMDIFKVDAKIYGWVFAFMSLSFIGASQLNSFLLRKFSSEQMIFGALVTQSIISIVFLILAMNNVLGLYGTIGMLFIYLACLGISNPNTAGLTMAPFAKNAGSASALMGAIQLGLGAIASFAVGIFVINSIVPMVAIMTTTTITAFIILNIGKRFIKEKITASNDEETAMIH</sequence>
<evidence type="ECO:0000256" key="1">
    <source>
        <dbReference type="ARBA" id="ARBA00004651"/>
    </source>
</evidence>
<dbReference type="PANTHER" id="PTHR23502">
    <property type="entry name" value="MAJOR FACILITATOR SUPERFAMILY"/>
    <property type="match status" value="1"/>
</dbReference>
<keyword evidence="3" id="KW-0813">Transport</keyword>
<evidence type="ECO:0000256" key="5">
    <source>
        <dbReference type="ARBA" id="ARBA00022692"/>
    </source>
</evidence>
<dbReference type="CDD" id="cd17320">
    <property type="entry name" value="MFS_MdfA_MDR_like"/>
    <property type="match status" value="1"/>
</dbReference>
<dbReference type="InterPro" id="IPR020846">
    <property type="entry name" value="MFS_dom"/>
</dbReference>
<keyword evidence="6 8" id="KW-1133">Transmembrane helix</keyword>
<evidence type="ECO:0000256" key="6">
    <source>
        <dbReference type="ARBA" id="ARBA00022989"/>
    </source>
</evidence>
<dbReference type="Gene3D" id="1.20.1720.10">
    <property type="entry name" value="Multidrug resistance protein D"/>
    <property type="match status" value="1"/>
</dbReference>
<feature type="transmembrane region" description="Helical" evidence="8">
    <location>
        <begin position="47"/>
        <end position="64"/>
    </location>
</feature>
<keyword evidence="4" id="KW-1003">Cell membrane</keyword>
<dbReference type="EMBL" id="JAOZEW010000014">
    <property type="protein sequence ID" value="MCV9928743.1"/>
    <property type="molecule type" value="Genomic_DNA"/>
</dbReference>
<accession>A0A9X2YVN9</accession>
<feature type="transmembrane region" description="Helical" evidence="8">
    <location>
        <begin position="343"/>
        <end position="365"/>
    </location>
</feature>
<feature type="transmembrane region" description="Helical" evidence="8">
    <location>
        <begin position="133"/>
        <end position="153"/>
    </location>
</feature>
<dbReference type="FunFam" id="1.20.1720.10:FF:000005">
    <property type="entry name" value="Bcr/CflA family efflux transporter"/>
    <property type="match status" value="1"/>
</dbReference>
<dbReference type="NCBIfam" id="TIGR00710">
    <property type="entry name" value="efflux_Bcr_CflA"/>
    <property type="match status" value="1"/>
</dbReference>
<feature type="domain" description="Major facilitator superfamily (MFS) profile" evidence="9">
    <location>
        <begin position="9"/>
        <end position="390"/>
    </location>
</feature>
<evidence type="ECO:0000256" key="3">
    <source>
        <dbReference type="ARBA" id="ARBA00022448"/>
    </source>
</evidence>
<feature type="transmembrane region" description="Helical" evidence="8">
    <location>
        <begin position="279"/>
        <end position="297"/>
    </location>
</feature>
<dbReference type="PANTHER" id="PTHR23502:SF132">
    <property type="entry name" value="POLYAMINE TRANSPORTER 2-RELATED"/>
    <property type="match status" value="1"/>
</dbReference>
<dbReference type="Pfam" id="PF07690">
    <property type="entry name" value="MFS_1"/>
    <property type="match status" value="1"/>
</dbReference>
<dbReference type="RefSeq" id="WP_264206853.1">
    <property type="nucleotide sequence ID" value="NZ_JAOZEW010000014.1"/>
</dbReference>
<dbReference type="AlphaFoldDB" id="A0A9X2YVN9"/>
<dbReference type="InterPro" id="IPR036259">
    <property type="entry name" value="MFS_trans_sf"/>
</dbReference>
<dbReference type="Proteomes" id="UP001151079">
    <property type="component" value="Unassembled WGS sequence"/>
</dbReference>
<dbReference type="PROSITE" id="PS50850">
    <property type="entry name" value="MFS"/>
    <property type="match status" value="1"/>
</dbReference>
<comment type="subcellular location">
    <subcellularLocation>
        <location evidence="1">Cell membrane</location>
        <topology evidence="1">Multi-pass membrane protein</topology>
    </subcellularLocation>
</comment>
<evidence type="ECO:0000313" key="11">
    <source>
        <dbReference type="Proteomes" id="UP001151079"/>
    </source>
</evidence>
<dbReference type="InterPro" id="IPR011701">
    <property type="entry name" value="MFS"/>
</dbReference>
<keyword evidence="7 8" id="KW-0472">Membrane</keyword>
<evidence type="ECO:0000256" key="2">
    <source>
        <dbReference type="ARBA" id="ARBA00006236"/>
    </source>
</evidence>
<feature type="transmembrane region" description="Helical" evidence="8">
    <location>
        <begin position="100"/>
        <end position="121"/>
    </location>
</feature>
<evidence type="ECO:0000313" key="10">
    <source>
        <dbReference type="EMBL" id="MCV9928743.1"/>
    </source>
</evidence>
<feature type="transmembrane region" description="Helical" evidence="8">
    <location>
        <begin position="303"/>
        <end position="322"/>
    </location>
</feature>
<reference evidence="10" key="1">
    <citation type="submission" date="2022-10" db="EMBL/GenBank/DDBJ databases">
        <title>Two novel species of Flavobacterium.</title>
        <authorList>
            <person name="Liu Q."/>
            <person name="Xin Y.-H."/>
        </authorList>
    </citation>
    <scope>NUCLEOTIDE SEQUENCE</scope>
    <source>
        <strain evidence="10">LS1R49</strain>
    </source>
</reference>
<evidence type="ECO:0000256" key="8">
    <source>
        <dbReference type="SAM" id="Phobius"/>
    </source>
</evidence>
<dbReference type="GO" id="GO:0015385">
    <property type="term" value="F:sodium:proton antiporter activity"/>
    <property type="evidence" value="ECO:0007669"/>
    <property type="project" value="TreeGrafter"/>
</dbReference>
<dbReference type="InterPro" id="IPR004812">
    <property type="entry name" value="Efflux_drug-R_Bcr/CmlA"/>
</dbReference>
<feature type="transmembrane region" description="Helical" evidence="8">
    <location>
        <begin position="213"/>
        <end position="236"/>
    </location>
</feature>